<reference evidence="2" key="1">
    <citation type="submission" date="2018-06" db="EMBL/GenBank/DDBJ databases">
        <authorList>
            <person name="Zhirakovskaya E."/>
        </authorList>
    </citation>
    <scope>NUCLEOTIDE SEQUENCE</scope>
</reference>
<evidence type="ECO:0000313" key="2">
    <source>
        <dbReference type="EMBL" id="VAX26895.1"/>
    </source>
</evidence>
<organism evidence="2">
    <name type="scientific">hydrothermal vent metagenome</name>
    <dbReference type="NCBI Taxonomy" id="652676"/>
    <lineage>
        <taxon>unclassified sequences</taxon>
        <taxon>metagenomes</taxon>
        <taxon>ecological metagenomes</taxon>
    </lineage>
</organism>
<dbReference type="EMBL" id="UOGF01000018">
    <property type="protein sequence ID" value="VAX26895.1"/>
    <property type="molecule type" value="Genomic_DNA"/>
</dbReference>
<proteinExistence type="predicted"/>
<keyword evidence="1" id="KW-0472">Membrane</keyword>
<protein>
    <submittedName>
        <fullName evidence="2">Uncharacterized protein</fullName>
    </submittedName>
</protein>
<feature type="transmembrane region" description="Helical" evidence="1">
    <location>
        <begin position="35"/>
        <end position="56"/>
    </location>
</feature>
<dbReference type="AlphaFoldDB" id="A0A3B1D5A1"/>
<gene>
    <name evidence="2" type="ORF">MNBD_NITROSPIRAE01-834</name>
</gene>
<accession>A0A3B1D5A1</accession>
<name>A0A3B1D5A1_9ZZZZ</name>
<evidence type="ECO:0000256" key="1">
    <source>
        <dbReference type="SAM" id="Phobius"/>
    </source>
</evidence>
<sequence length="66" mass="7658">MTKNVTFLCFKVDFFDVRHIHEIKIKANLLKVKDISFLFLSVLILASILHLAQSVIQEEGILEHHI</sequence>
<keyword evidence="1" id="KW-0812">Transmembrane</keyword>
<keyword evidence="1" id="KW-1133">Transmembrane helix</keyword>